<evidence type="ECO:0000313" key="2">
    <source>
        <dbReference type="Proteomes" id="UP000554482"/>
    </source>
</evidence>
<accession>A0A7J6W9I8</accession>
<name>A0A7J6W9I8_THATH</name>
<organism evidence="1 2">
    <name type="scientific">Thalictrum thalictroides</name>
    <name type="common">Rue-anemone</name>
    <name type="synonym">Anemone thalictroides</name>
    <dbReference type="NCBI Taxonomy" id="46969"/>
    <lineage>
        <taxon>Eukaryota</taxon>
        <taxon>Viridiplantae</taxon>
        <taxon>Streptophyta</taxon>
        <taxon>Embryophyta</taxon>
        <taxon>Tracheophyta</taxon>
        <taxon>Spermatophyta</taxon>
        <taxon>Magnoliopsida</taxon>
        <taxon>Ranunculales</taxon>
        <taxon>Ranunculaceae</taxon>
        <taxon>Thalictroideae</taxon>
        <taxon>Thalictrum</taxon>
    </lineage>
</organism>
<evidence type="ECO:0000313" key="1">
    <source>
        <dbReference type="EMBL" id="KAF5194089.1"/>
    </source>
</evidence>
<dbReference type="AlphaFoldDB" id="A0A7J6W9I8"/>
<reference evidence="1 2" key="1">
    <citation type="submission" date="2020-06" db="EMBL/GenBank/DDBJ databases">
        <title>Transcriptomic and genomic resources for Thalictrum thalictroides and T. hernandezii: Facilitating candidate gene discovery in an emerging model plant lineage.</title>
        <authorList>
            <person name="Arias T."/>
            <person name="Riano-Pachon D.M."/>
            <person name="Di Stilio V.S."/>
        </authorList>
    </citation>
    <scope>NUCLEOTIDE SEQUENCE [LARGE SCALE GENOMIC DNA]</scope>
    <source>
        <strain evidence="2">cv. WT478/WT964</strain>
        <tissue evidence="1">Leaves</tissue>
    </source>
</reference>
<keyword evidence="2" id="KW-1185">Reference proteome</keyword>
<gene>
    <name evidence="1" type="ORF">FRX31_016324</name>
</gene>
<comment type="caution">
    <text evidence="1">The sequence shown here is derived from an EMBL/GenBank/DDBJ whole genome shotgun (WGS) entry which is preliminary data.</text>
</comment>
<dbReference type="EMBL" id="JABWDY010019180">
    <property type="protein sequence ID" value="KAF5194089.1"/>
    <property type="molecule type" value="Genomic_DNA"/>
</dbReference>
<proteinExistence type="predicted"/>
<feature type="non-terminal residue" evidence="1">
    <location>
        <position position="1"/>
    </location>
</feature>
<protein>
    <submittedName>
        <fullName evidence="1">Uncharacterized protein</fullName>
    </submittedName>
</protein>
<sequence length="57" mass="6558">ICQRNLLLLSRSTYLAATKNKPTSHVLIFPFIHSVCYYFNHSRSFIFHSSGVRISKG</sequence>
<dbReference type="Proteomes" id="UP000554482">
    <property type="component" value="Unassembled WGS sequence"/>
</dbReference>